<evidence type="ECO:0000313" key="3">
    <source>
        <dbReference type="Proteomes" id="UP001341281"/>
    </source>
</evidence>
<evidence type="ECO:0000256" key="1">
    <source>
        <dbReference type="SAM" id="MobiDB-lite"/>
    </source>
</evidence>
<proteinExistence type="predicted"/>
<gene>
    <name evidence="2" type="ORF">U9M48_030240</name>
</gene>
<reference evidence="2 3" key="1">
    <citation type="submission" date="2024-02" db="EMBL/GenBank/DDBJ databases">
        <title>High-quality chromosome-scale genome assembly of Pensacola bahiagrass (Paspalum notatum Flugge var. saurae).</title>
        <authorList>
            <person name="Vega J.M."/>
            <person name="Podio M."/>
            <person name="Orjuela J."/>
            <person name="Siena L.A."/>
            <person name="Pessino S.C."/>
            <person name="Combes M.C."/>
            <person name="Mariac C."/>
            <person name="Albertini E."/>
            <person name="Pupilli F."/>
            <person name="Ortiz J.P.A."/>
            <person name="Leblanc O."/>
        </authorList>
    </citation>
    <scope>NUCLEOTIDE SEQUENCE [LARGE SCALE GENOMIC DNA]</scope>
    <source>
        <strain evidence="2">R1</strain>
        <tissue evidence="2">Leaf</tissue>
    </source>
</reference>
<feature type="region of interest" description="Disordered" evidence="1">
    <location>
        <begin position="1"/>
        <end position="153"/>
    </location>
</feature>
<evidence type="ECO:0000313" key="2">
    <source>
        <dbReference type="EMBL" id="WVZ83056.1"/>
    </source>
</evidence>
<dbReference type="AlphaFoldDB" id="A0AAQ3U0E1"/>
<sequence>MAPALPATTRAIALAPSSPHCTDPSSAAKRPSTDPAAPVAKRTKKKAAPPPPFAASAPVAKRTKKKAPPPPPSAASPTSPCLKEPPPAARPPERRTTQQPSIGPTAPPAKNREAPPEGNKRKTRPPPDTSGAMADRPAKRKTGQFQGKDALTPKAKTLDEMRLLYPYLVDEAMILVDQSVMERVLTGIDDEEAQALDKKIKRVRKKLAKAVMTSVGTNNMEMPTLLLFSSTKLQPEKLQHEDKNNILLDRLAKTDDADILIQERLTRAEREIVELKQVIVASHSQAKMESIPRHDHLSMKGRRCESAESGLQSIVAENQSPDTIEVPDSLVHGKNGATSKYRCAVSRSVPRNNQQVHGVILPPFAVACGRPRKIDAKKSNSKQSECL</sequence>
<keyword evidence="3" id="KW-1185">Reference proteome</keyword>
<accession>A0AAQ3U0E1</accession>
<name>A0AAQ3U0E1_PASNO</name>
<dbReference type="EMBL" id="CP144751">
    <property type="protein sequence ID" value="WVZ83056.1"/>
    <property type="molecule type" value="Genomic_DNA"/>
</dbReference>
<dbReference type="Proteomes" id="UP001341281">
    <property type="component" value="Chromosome 07"/>
</dbReference>
<feature type="compositionally biased region" description="Basic and acidic residues" evidence="1">
    <location>
        <begin position="110"/>
        <end position="120"/>
    </location>
</feature>
<organism evidence="2 3">
    <name type="scientific">Paspalum notatum var. saurae</name>
    <dbReference type="NCBI Taxonomy" id="547442"/>
    <lineage>
        <taxon>Eukaryota</taxon>
        <taxon>Viridiplantae</taxon>
        <taxon>Streptophyta</taxon>
        <taxon>Embryophyta</taxon>
        <taxon>Tracheophyta</taxon>
        <taxon>Spermatophyta</taxon>
        <taxon>Magnoliopsida</taxon>
        <taxon>Liliopsida</taxon>
        <taxon>Poales</taxon>
        <taxon>Poaceae</taxon>
        <taxon>PACMAD clade</taxon>
        <taxon>Panicoideae</taxon>
        <taxon>Andropogonodae</taxon>
        <taxon>Paspaleae</taxon>
        <taxon>Paspalinae</taxon>
        <taxon>Paspalum</taxon>
    </lineage>
</organism>
<protein>
    <submittedName>
        <fullName evidence="2">Uncharacterized protein</fullName>
    </submittedName>
</protein>